<evidence type="ECO:0008006" key="4">
    <source>
        <dbReference type="Google" id="ProtNLM"/>
    </source>
</evidence>
<evidence type="ECO:0000256" key="1">
    <source>
        <dbReference type="SAM" id="MobiDB-lite"/>
    </source>
</evidence>
<dbReference type="Proteomes" id="UP000187406">
    <property type="component" value="Unassembled WGS sequence"/>
</dbReference>
<evidence type="ECO:0000313" key="2">
    <source>
        <dbReference type="EMBL" id="GAV71491.1"/>
    </source>
</evidence>
<dbReference type="SUPFAM" id="SSF51045">
    <property type="entry name" value="WW domain"/>
    <property type="match status" value="1"/>
</dbReference>
<feature type="region of interest" description="Disordered" evidence="1">
    <location>
        <begin position="122"/>
        <end position="144"/>
    </location>
</feature>
<feature type="compositionally biased region" description="Low complexity" evidence="1">
    <location>
        <begin position="124"/>
        <end position="136"/>
    </location>
</feature>
<feature type="compositionally biased region" description="Polar residues" evidence="1">
    <location>
        <begin position="48"/>
        <end position="61"/>
    </location>
</feature>
<keyword evidence="3" id="KW-1185">Reference proteome</keyword>
<organism evidence="2 3">
    <name type="scientific">Cephalotus follicularis</name>
    <name type="common">Albany pitcher plant</name>
    <dbReference type="NCBI Taxonomy" id="3775"/>
    <lineage>
        <taxon>Eukaryota</taxon>
        <taxon>Viridiplantae</taxon>
        <taxon>Streptophyta</taxon>
        <taxon>Embryophyta</taxon>
        <taxon>Tracheophyta</taxon>
        <taxon>Spermatophyta</taxon>
        <taxon>Magnoliopsida</taxon>
        <taxon>eudicotyledons</taxon>
        <taxon>Gunneridae</taxon>
        <taxon>Pentapetalae</taxon>
        <taxon>rosids</taxon>
        <taxon>fabids</taxon>
        <taxon>Oxalidales</taxon>
        <taxon>Cephalotaceae</taxon>
        <taxon>Cephalotus</taxon>
    </lineage>
</organism>
<evidence type="ECO:0000313" key="3">
    <source>
        <dbReference type="Proteomes" id="UP000187406"/>
    </source>
</evidence>
<comment type="caution">
    <text evidence="2">The sequence shown here is derived from an EMBL/GenBank/DDBJ whole genome shotgun (WGS) entry which is preliminary data.</text>
</comment>
<dbReference type="Gene3D" id="2.20.70.10">
    <property type="match status" value="1"/>
</dbReference>
<proteinExistence type="predicted"/>
<dbReference type="PANTHER" id="PTHR14791:SF29">
    <property type="entry name" value="PROTEIN KIBRA"/>
    <property type="match status" value="1"/>
</dbReference>
<accession>A0A1Q3BU36</accession>
<dbReference type="InParanoid" id="A0A1Q3BU36"/>
<dbReference type="PANTHER" id="PTHR14791">
    <property type="entry name" value="BOMB/KIRA PROTEINS"/>
    <property type="match status" value="1"/>
</dbReference>
<dbReference type="InterPro" id="IPR036020">
    <property type="entry name" value="WW_dom_sf"/>
</dbReference>
<dbReference type="OrthoDB" id="1930512at2759"/>
<protein>
    <recommendedName>
        <fullName evidence="4">WW domain-containing protein</fullName>
    </recommendedName>
</protein>
<dbReference type="STRING" id="3775.A0A1Q3BU36"/>
<reference evidence="3" key="1">
    <citation type="submission" date="2016-04" db="EMBL/GenBank/DDBJ databases">
        <title>Cephalotus genome sequencing.</title>
        <authorList>
            <person name="Fukushima K."/>
            <person name="Hasebe M."/>
            <person name="Fang X."/>
        </authorList>
    </citation>
    <scope>NUCLEOTIDE SEQUENCE [LARGE SCALE GENOMIC DNA]</scope>
    <source>
        <strain evidence="3">cv. St1</strain>
    </source>
</reference>
<name>A0A1Q3BU36_CEPFO</name>
<sequence>MTAPNMATITASLERSLQNCSLNQHHQHHHHHHQTSGLEGEGDVGIGRSSTSDDAPENYLQNNDTTLELNSHLSLPYNWEQCLDLKTGEIYYINWRNGMKAKEDPRTLAGYSGDYYSEDDSSYDCEASSSESSPSSSREHYTRVEKQKGDVLVVAGCKSCLMYFMVPKPVEDCPKCNGQLLHFDRSENGSP</sequence>
<dbReference type="AlphaFoldDB" id="A0A1Q3BU36"/>
<gene>
    <name evidence="2" type="ORF">CFOL_v3_14985</name>
</gene>
<dbReference type="InterPro" id="IPR051105">
    <property type="entry name" value="WWC/KIBRA_Hippo_Reg"/>
</dbReference>
<feature type="region of interest" description="Disordered" evidence="1">
    <location>
        <begin position="22"/>
        <end position="61"/>
    </location>
</feature>
<dbReference type="EMBL" id="BDDD01000916">
    <property type="protein sequence ID" value="GAV71491.1"/>
    <property type="molecule type" value="Genomic_DNA"/>
</dbReference>
<feature type="compositionally biased region" description="Basic residues" evidence="1">
    <location>
        <begin position="25"/>
        <end position="34"/>
    </location>
</feature>
<dbReference type="FunCoup" id="A0A1Q3BU36">
    <property type="interactions" value="415"/>
</dbReference>